<evidence type="ECO:0000256" key="2">
    <source>
        <dbReference type="ARBA" id="ARBA00012513"/>
    </source>
</evidence>
<evidence type="ECO:0000256" key="3">
    <source>
        <dbReference type="ARBA" id="ARBA00022490"/>
    </source>
</evidence>
<dbReference type="SMART" id="SM00220">
    <property type="entry name" value="S_TKc"/>
    <property type="match status" value="1"/>
</dbReference>
<evidence type="ECO:0000259" key="13">
    <source>
        <dbReference type="PROSITE" id="PS50011"/>
    </source>
</evidence>
<sequence length="415" mass="47025">MPVSTSTSSTSTTVRVRVKRVSNYITGKSLGTGTFGDVRLATHLITGEKVALKILDKSRIQCEDDFKRIVREIQVLKLLDHPHIVRLLEVIDTPRHIYLVTEFVDNGELFNYVVQKQRLAEPEACRFFHQIVSGLAYCHSRKVCHRDMKLENVLLDSSYNIKLIDFGLSNILMSDETRFKTACGSPSYASPEMLSGRKYHGPSVDVWAAGIILYAMLCGYLPFDHDNTESLYKKIIAGVFQIPSHVSPPAADLLRKILVVNPDKRYTIADILQHPWFVESYVGPEPAPSPRSLLESPSQRVIDFRIIYTMVTKVSDWTALRIIKALNGNRHNQMTATYYLLCERDAQTNGHQWNFDEQRRYAAALNLELGADGRLAERAAGAGEEVDLIEDSQSDPELHTLLRVHEEETQSEHRT</sequence>
<organism evidence="14 15">
    <name type="scientific">Giardia muris</name>
    <dbReference type="NCBI Taxonomy" id="5742"/>
    <lineage>
        <taxon>Eukaryota</taxon>
        <taxon>Metamonada</taxon>
        <taxon>Diplomonadida</taxon>
        <taxon>Hexamitidae</taxon>
        <taxon>Giardiinae</taxon>
        <taxon>Giardia</taxon>
    </lineage>
</organism>
<dbReference type="GO" id="GO:0004674">
    <property type="term" value="F:protein serine/threonine kinase activity"/>
    <property type="evidence" value="ECO:0007669"/>
    <property type="project" value="UniProtKB-KW"/>
</dbReference>
<evidence type="ECO:0000256" key="8">
    <source>
        <dbReference type="ARBA" id="ARBA00022840"/>
    </source>
</evidence>
<dbReference type="FunFam" id="3.30.200.20:FF:000003">
    <property type="entry name" value="Non-specific serine/threonine protein kinase"/>
    <property type="match status" value="1"/>
</dbReference>
<keyword evidence="6 11" id="KW-0547">Nucleotide-binding</keyword>
<evidence type="ECO:0000256" key="4">
    <source>
        <dbReference type="ARBA" id="ARBA00022527"/>
    </source>
</evidence>
<comment type="caution">
    <text evidence="14">The sequence shown here is derived from an EMBL/GenBank/DDBJ whole genome shotgun (WGS) entry which is preliminary data.</text>
</comment>
<accession>A0A4Z1SXD8</accession>
<dbReference type="GO" id="GO:0005524">
    <property type="term" value="F:ATP binding"/>
    <property type="evidence" value="ECO:0007669"/>
    <property type="project" value="UniProtKB-UniRule"/>
</dbReference>
<dbReference type="SUPFAM" id="SSF56112">
    <property type="entry name" value="Protein kinase-like (PK-like)"/>
    <property type="match status" value="1"/>
</dbReference>
<evidence type="ECO:0000256" key="10">
    <source>
        <dbReference type="ARBA" id="ARBA00048679"/>
    </source>
</evidence>
<evidence type="ECO:0000256" key="11">
    <source>
        <dbReference type="PROSITE-ProRule" id="PRU10141"/>
    </source>
</evidence>
<dbReference type="InterPro" id="IPR000719">
    <property type="entry name" value="Prot_kinase_dom"/>
</dbReference>
<dbReference type="EC" id="2.7.11.1" evidence="2"/>
<dbReference type="PANTHER" id="PTHR24346">
    <property type="entry name" value="MAP/MICROTUBULE AFFINITY-REGULATING KINASE"/>
    <property type="match status" value="1"/>
</dbReference>
<comment type="catalytic activity">
    <reaction evidence="10">
        <text>L-seryl-[protein] + ATP = O-phospho-L-seryl-[protein] + ADP + H(+)</text>
        <dbReference type="Rhea" id="RHEA:17989"/>
        <dbReference type="Rhea" id="RHEA-COMP:9863"/>
        <dbReference type="Rhea" id="RHEA-COMP:11604"/>
        <dbReference type="ChEBI" id="CHEBI:15378"/>
        <dbReference type="ChEBI" id="CHEBI:29999"/>
        <dbReference type="ChEBI" id="CHEBI:30616"/>
        <dbReference type="ChEBI" id="CHEBI:83421"/>
        <dbReference type="ChEBI" id="CHEBI:456216"/>
        <dbReference type="EC" id="2.7.11.1"/>
    </reaction>
</comment>
<dbReference type="EMBL" id="VDLU01000001">
    <property type="protein sequence ID" value="TNJ30452.1"/>
    <property type="molecule type" value="Genomic_DNA"/>
</dbReference>
<dbReference type="PROSITE" id="PS00108">
    <property type="entry name" value="PROTEIN_KINASE_ST"/>
    <property type="match status" value="1"/>
</dbReference>
<dbReference type="Pfam" id="PF00069">
    <property type="entry name" value="Pkinase"/>
    <property type="match status" value="1"/>
</dbReference>
<comment type="similarity">
    <text evidence="12">Belongs to the protein kinase superfamily.</text>
</comment>
<dbReference type="Proteomes" id="UP000315496">
    <property type="component" value="Chromosome 1"/>
</dbReference>
<feature type="binding site" evidence="11">
    <location>
        <position position="53"/>
    </location>
    <ligand>
        <name>ATP</name>
        <dbReference type="ChEBI" id="CHEBI:30616"/>
    </ligand>
</feature>
<dbReference type="PANTHER" id="PTHR24346:SF82">
    <property type="entry name" value="KP78A-RELATED"/>
    <property type="match status" value="1"/>
</dbReference>
<name>A0A4Z1SXD8_GIAMU</name>
<dbReference type="InterPro" id="IPR011009">
    <property type="entry name" value="Kinase-like_dom_sf"/>
</dbReference>
<reference evidence="14 15" key="1">
    <citation type="submission" date="2019-05" db="EMBL/GenBank/DDBJ databases">
        <title>The compact genome of Giardia muris reveals important steps in the evolution of intestinal protozoan parasites.</title>
        <authorList>
            <person name="Xu F."/>
            <person name="Jimenez-Gonzalez A."/>
            <person name="Einarsson E."/>
            <person name="Astvaldsson A."/>
            <person name="Peirasmaki D."/>
            <person name="Eckmann L."/>
            <person name="Andersson J.O."/>
            <person name="Svard S.G."/>
            <person name="Jerlstrom-Hultqvist J."/>
        </authorList>
    </citation>
    <scope>NUCLEOTIDE SEQUENCE [LARGE SCALE GENOMIC DNA]</scope>
    <source>
        <strain evidence="14 15">Roberts-Thomson</strain>
    </source>
</reference>
<protein>
    <recommendedName>
        <fullName evidence="2">non-specific serine/threonine protein kinase</fullName>
        <ecNumber evidence="2">2.7.11.1</ecNumber>
    </recommendedName>
</protein>
<keyword evidence="8 11" id="KW-0067">ATP-binding</keyword>
<dbReference type="VEuPathDB" id="GiardiaDB:GMRT_10927"/>
<keyword evidence="3" id="KW-0963">Cytoplasm</keyword>
<feature type="domain" description="Protein kinase" evidence="13">
    <location>
        <begin position="24"/>
        <end position="277"/>
    </location>
</feature>
<dbReference type="OrthoDB" id="193931at2759"/>
<evidence type="ECO:0000313" key="15">
    <source>
        <dbReference type="Proteomes" id="UP000315496"/>
    </source>
</evidence>
<keyword evidence="15" id="KW-1185">Reference proteome</keyword>
<dbReference type="PROSITE" id="PS50011">
    <property type="entry name" value="PROTEIN_KINASE_DOM"/>
    <property type="match status" value="1"/>
</dbReference>
<evidence type="ECO:0000313" key="14">
    <source>
        <dbReference type="EMBL" id="TNJ30452.1"/>
    </source>
</evidence>
<keyword evidence="4 12" id="KW-0723">Serine/threonine-protein kinase</keyword>
<comment type="catalytic activity">
    <reaction evidence="9">
        <text>L-threonyl-[protein] + ATP = O-phospho-L-threonyl-[protein] + ADP + H(+)</text>
        <dbReference type="Rhea" id="RHEA:46608"/>
        <dbReference type="Rhea" id="RHEA-COMP:11060"/>
        <dbReference type="Rhea" id="RHEA-COMP:11605"/>
        <dbReference type="ChEBI" id="CHEBI:15378"/>
        <dbReference type="ChEBI" id="CHEBI:30013"/>
        <dbReference type="ChEBI" id="CHEBI:30616"/>
        <dbReference type="ChEBI" id="CHEBI:61977"/>
        <dbReference type="ChEBI" id="CHEBI:456216"/>
        <dbReference type="EC" id="2.7.11.1"/>
    </reaction>
</comment>
<evidence type="ECO:0000256" key="7">
    <source>
        <dbReference type="ARBA" id="ARBA00022777"/>
    </source>
</evidence>
<evidence type="ECO:0000256" key="9">
    <source>
        <dbReference type="ARBA" id="ARBA00047899"/>
    </source>
</evidence>
<comment type="subcellular location">
    <subcellularLocation>
        <location evidence="1">Cytoplasm</location>
    </subcellularLocation>
</comment>
<dbReference type="AlphaFoldDB" id="A0A4Z1SXD8"/>
<keyword evidence="5" id="KW-0808">Transferase</keyword>
<dbReference type="Gene3D" id="1.10.510.10">
    <property type="entry name" value="Transferase(Phosphotransferase) domain 1"/>
    <property type="match status" value="1"/>
</dbReference>
<evidence type="ECO:0000256" key="5">
    <source>
        <dbReference type="ARBA" id="ARBA00022679"/>
    </source>
</evidence>
<evidence type="ECO:0000256" key="6">
    <source>
        <dbReference type="ARBA" id="ARBA00022741"/>
    </source>
</evidence>
<dbReference type="GO" id="GO:0035556">
    <property type="term" value="P:intracellular signal transduction"/>
    <property type="evidence" value="ECO:0007669"/>
    <property type="project" value="TreeGrafter"/>
</dbReference>
<keyword evidence="7 14" id="KW-0418">Kinase</keyword>
<evidence type="ECO:0000256" key="12">
    <source>
        <dbReference type="RuleBase" id="RU000304"/>
    </source>
</evidence>
<proteinExistence type="inferred from homology"/>
<dbReference type="GO" id="GO:0005737">
    <property type="term" value="C:cytoplasm"/>
    <property type="evidence" value="ECO:0007669"/>
    <property type="project" value="UniProtKB-SubCell"/>
</dbReference>
<gene>
    <name evidence="14" type="ORF">GMRT_10927</name>
</gene>
<dbReference type="InterPro" id="IPR017441">
    <property type="entry name" value="Protein_kinase_ATP_BS"/>
</dbReference>
<dbReference type="InterPro" id="IPR008271">
    <property type="entry name" value="Ser/Thr_kinase_AS"/>
</dbReference>
<evidence type="ECO:0000256" key="1">
    <source>
        <dbReference type="ARBA" id="ARBA00004496"/>
    </source>
</evidence>
<dbReference type="PROSITE" id="PS00107">
    <property type="entry name" value="PROTEIN_KINASE_ATP"/>
    <property type="match status" value="1"/>
</dbReference>
<dbReference type="CDD" id="cd14003">
    <property type="entry name" value="STKc_AMPK-like"/>
    <property type="match status" value="1"/>
</dbReference>
<dbReference type="FunFam" id="1.10.510.10:FF:001222">
    <property type="entry name" value="Serine/threonine-protein kinase ppk25"/>
    <property type="match status" value="1"/>
</dbReference>